<evidence type="ECO:0000256" key="2">
    <source>
        <dbReference type="ARBA" id="ARBA00022490"/>
    </source>
</evidence>
<protein>
    <recommendedName>
        <fullName evidence="1">N(6)-L-threonylcarbamoyladenine synthase</fullName>
        <ecNumber evidence="1">2.3.1.234</ecNumber>
    </recommendedName>
    <alternativeName>
        <fullName evidence="8">N6-L-threonylcarbamoyladenine synthase</fullName>
    </alternativeName>
</protein>
<feature type="binding site" evidence="10">
    <location>
        <position position="402"/>
    </location>
    <ligand>
        <name>a divalent metal cation</name>
        <dbReference type="ChEBI" id="CHEBI:60240"/>
    </ligand>
</feature>
<evidence type="ECO:0000256" key="4">
    <source>
        <dbReference type="ARBA" id="ARBA00022694"/>
    </source>
</evidence>
<keyword evidence="5 10" id="KW-0479">Metal-binding</keyword>
<dbReference type="InterPro" id="IPR034680">
    <property type="entry name" value="Kae1_archaea_euk"/>
</dbReference>
<evidence type="ECO:0000313" key="13">
    <source>
        <dbReference type="EMBL" id="POY74138.1"/>
    </source>
</evidence>
<feature type="region of interest" description="Disordered" evidence="11">
    <location>
        <begin position="252"/>
        <end position="323"/>
    </location>
</feature>
<dbReference type="InterPro" id="IPR000905">
    <property type="entry name" value="Gcp-like_dom"/>
</dbReference>
<dbReference type="EC" id="2.3.1.234" evidence="1"/>
<dbReference type="GO" id="GO:0005737">
    <property type="term" value="C:cytoplasm"/>
    <property type="evidence" value="ECO:0007669"/>
    <property type="project" value="UniProtKB-SubCell"/>
</dbReference>
<dbReference type="STRING" id="741276.A0A2S5BBK8"/>
<organism evidence="13 14">
    <name type="scientific">Rhodotorula taiwanensis</name>
    <dbReference type="NCBI Taxonomy" id="741276"/>
    <lineage>
        <taxon>Eukaryota</taxon>
        <taxon>Fungi</taxon>
        <taxon>Dikarya</taxon>
        <taxon>Basidiomycota</taxon>
        <taxon>Pucciniomycotina</taxon>
        <taxon>Microbotryomycetes</taxon>
        <taxon>Sporidiobolales</taxon>
        <taxon>Sporidiobolaceae</taxon>
        <taxon>Rhodotorula</taxon>
    </lineage>
</organism>
<keyword evidence="10" id="KW-0539">Nucleus</keyword>
<reference evidence="13 14" key="1">
    <citation type="journal article" date="2018" name="Front. Microbiol.">
        <title>Prospects for Fungal Bioremediation of Acidic Radioactive Waste Sites: Characterization and Genome Sequence of Rhodotorula taiwanensis MD1149.</title>
        <authorList>
            <person name="Tkavc R."/>
            <person name="Matrosova V.Y."/>
            <person name="Grichenko O.E."/>
            <person name="Gostincar C."/>
            <person name="Volpe R.P."/>
            <person name="Klimenkova P."/>
            <person name="Gaidamakova E.K."/>
            <person name="Zhou C.E."/>
            <person name="Stewart B.J."/>
            <person name="Lyman M.G."/>
            <person name="Malfatti S.A."/>
            <person name="Rubinfeld B."/>
            <person name="Courtot M."/>
            <person name="Singh J."/>
            <person name="Dalgard C.L."/>
            <person name="Hamilton T."/>
            <person name="Frey K.G."/>
            <person name="Gunde-Cimerman N."/>
            <person name="Dugan L."/>
            <person name="Daly M.J."/>
        </authorList>
    </citation>
    <scope>NUCLEOTIDE SEQUENCE [LARGE SCALE GENOMIC DNA]</scope>
    <source>
        <strain evidence="13 14">MD1149</strain>
    </source>
</reference>
<keyword evidence="2 10" id="KW-0963">Cytoplasm</keyword>
<keyword evidence="6" id="KW-0408">Iron</keyword>
<dbReference type="SUPFAM" id="SSF53067">
    <property type="entry name" value="Actin-like ATPase domain"/>
    <property type="match status" value="2"/>
</dbReference>
<evidence type="ECO:0000256" key="11">
    <source>
        <dbReference type="SAM" id="MobiDB-lite"/>
    </source>
</evidence>
<evidence type="ECO:0000256" key="7">
    <source>
        <dbReference type="ARBA" id="ARBA00023315"/>
    </source>
</evidence>
<evidence type="ECO:0000256" key="8">
    <source>
        <dbReference type="ARBA" id="ARBA00030439"/>
    </source>
</evidence>
<dbReference type="Gene3D" id="3.30.420.40">
    <property type="match status" value="4"/>
</dbReference>
<dbReference type="GO" id="GO:0000408">
    <property type="term" value="C:EKC/KEOPS complex"/>
    <property type="evidence" value="ECO:0007669"/>
    <property type="project" value="InterPro"/>
</dbReference>
<feature type="binding site" evidence="10">
    <location>
        <begin position="164"/>
        <end position="168"/>
    </location>
    <ligand>
        <name>substrate</name>
    </ligand>
</feature>
<dbReference type="PROSITE" id="PS01016">
    <property type="entry name" value="GLYCOPROTEASE"/>
    <property type="match status" value="1"/>
</dbReference>
<dbReference type="GO" id="GO:0002949">
    <property type="term" value="P:tRNA threonylcarbamoyladenosine modification"/>
    <property type="evidence" value="ECO:0007669"/>
    <property type="project" value="UniProtKB-UniRule"/>
</dbReference>
<evidence type="ECO:0000256" key="1">
    <source>
        <dbReference type="ARBA" id="ARBA00012156"/>
    </source>
</evidence>
<feature type="compositionally biased region" description="Basic and acidic residues" evidence="11">
    <location>
        <begin position="274"/>
        <end position="283"/>
    </location>
</feature>
<dbReference type="InterPro" id="IPR017861">
    <property type="entry name" value="KAE1/TsaD"/>
</dbReference>
<keyword evidence="7 10" id="KW-0012">Acyltransferase</keyword>
<dbReference type="CDD" id="cd24132">
    <property type="entry name" value="ASKHA_NBD_OSGEP_like_euk"/>
    <property type="match status" value="1"/>
</dbReference>
<comment type="cofactor">
    <cofactor evidence="10">
        <name>a divalent metal cation</name>
        <dbReference type="ChEBI" id="CHEBI:60240"/>
    </cofactor>
    <text evidence="10">Binds 1 divalent metal cation per subunit.</text>
</comment>
<dbReference type="Pfam" id="PF00814">
    <property type="entry name" value="TsaD"/>
    <property type="match status" value="1"/>
</dbReference>
<evidence type="ECO:0000256" key="5">
    <source>
        <dbReference type="ARBA" id="ARBA00022723"/>
    </source>
</evidence>
<dbReference type="GO" id="GO:0005634">
    <property type="term" value="C:nucleus"/>
    <property type="evidence" value="ECO:0007669"/>
    <property type="project" value="UniProtKB-SubCell"/>
</dbReference>
<comment type="subcellular location">
    <subcellularLocation>
        <location evidence="10">Cytoplasm</location>
    </subcellularLocation>
    <subcellularLocation>
        <location evidence="10">Nucleus</location>
    </subcellularLocation>
</comment>
<proteinExistence type="inferred from homology"/>
<comment type="similarity">
    <text evidence="10">Belongs to the KAE1 / TsaD family.</text>
</comment>
<keyword evidence="14" id="KW-1185">Reference proteome</keyword>
<gene>
    <name evidence="13" type="ORF">BMF94_2950</name>
</gene>
<dbReference type="FunFam" id="3.30.420.40:FF:000037">
    <property type="entry name" value="Probable tRNA N6-adenosine threonylcarbamoyltransferase"/>
    <property type="match status" value="1"/>
</dbReference>
<dbReference type="AlphaFoldDB" id="A0A2S5BBK8"/>
<evidence type="ECO:0000259" key="12">
    <source>
        <dbReference type="Pfam" id="PF00814"/>
    </source>
</evidence>
<name>A0A2S5BBK8_9BASI</name>
<dbReference type="HAMAP" id="MF_01446">
    <property type="entry name" value="Kae1"/>
    <property type="match status" value="1"/>
</dbReference>
<dbReference type="InterPro" id="IPR043129">
    <property type="entry name" value="ATPase_NBD"/>
</dbReference>
<dbReference type="PANTHER" id="PTHR11735:SF14">
    <property type="entry name" value="TRNA N6-ADENOSINE THREONYLCARBAMOYLTRANSFERASE"/>
    <property type="match status" value="1"/>
</dbReference>
<feature type="binding site" evidence="10">
    <location>
        <position position="374"/>
    </location>
    <ligand>
        <name>substrate</name>
    </ligand>
</feature>
<feature type="binding site" evidence="10">
    <location>
        <position position="211"/>
    </location>
    <ligand>
        <name>substrate</name>
    </ligand>
</feature>
<evidence type="ECO:0000256" key="10">
    <source>
        <dbReference type="HAMAP-Rule" id="MF_03180"/>
    </source>
</evidence>
<dbReference type="PANTHER" id="PTHR11735">
    <property type="entry name" value="TRNA N6-ADENOSINE THREONYLCARBAMOYLTRANSFERASE"/>
    <property type="match status" value="1"/>
</dbReference>
<dbReference type="InterPro" id="IPR017860">
    <property type="entry name" value="Peptidase_M22_CS"/>
</dbReference>
<dbReference type="GO" id="GO:0061711">
    <property type="term" value="F:tRNA N(6)-L-threonylcarbamoyladenine synthase activity"/>
    <property type="evidence" value="ECO:0007669"/>
    <property type="project" value="UniProtKB-EC"/>
</dbReference>
<feature type="binding site" evidence="10">
    <location>
        <position position="143"/>
    </location>
    <ligand>
        <name>a divalent metal cation</name>
        <dbReference type="ChEBI" id="CHEBI:60240"/>
    </ligand>
</feature>
<feature type="binding site" evidence="10">
    <location>
        <position position="215"/>
    </location>
    <ligand>
        <name>substrate</name>
    </ligand>
</feature>
<evidence type="ECO:0000256" key="9">
    <source>
        <dbReference type="ARBA" id="ARBA00048117"/>
    </source>
</evidence>
<accession>A0A2S5BBK8</accession>
<evidence type="ECO:0000256" key="3">
    <source>
        <dbReference type="ARBA" id="ARBA00022679"/>
    </source>
</evidence>
<dbReference type="EMBL" id="PJQD01000029">
    <property type="protein sequence ID" value="POY74138.1"/>
    <property type="molecule type" value="Genomic_DNA"/>
</dbReference>
<feature type="domain" description="Gcp-like" evidence="12">
    <location>
        <begin position="58"/>
        <end position="408"/>
    </location>
</feature>
<feature type="binding site" evidence="10">
    <location>
        <position position="147"/>
    </location>
    <ligand>
        <name>a divalent metal cation</name>
        <dbReference type="ChEBI" id="CHEBI:60240"/>
    </ligand>
</feature>
<comment type="catalytic activity">
    <reaction evidence="9 10">
        <text>L-threonylcarbamoyladenylate + adenosine(37) in tRNA = N(6)-L-threonylcarbamoyladenosine(37) in tRNA + AMP + H(+)</text>
        <dbReference type="Rhea" id="RHEA:37059"/>
        <dbReference type="Rhea" id="RHEA-COMP:10162"/>
        <dbReference type="Rhea" id="RHEA-COMP:10163"/>
        <dbReference type="ChEBI" id="CHEBI:15378"/>
        <dbReference type="ChEBI" id="CHEBI:73682"/>
        <dbReference type="ChEBI" id="CHEBI:74411"/>
        <dbReference type="ChEBI" id="CHEBI:74418"/>
        <dbReference type="ChEBI" id="CHEBI:456215"/>
        <dbReference type="EC" id="2.3.1.234"/>
    </reaction>
</comment>
<keyword evidence="4 10" id="KW-0819">tRNA processing</keyword>
<dbReference type="Proteomes" id="UP000237144">
    <property type="component" value="Unassembled WGS sequence"/>
</dbReference>
<dbReference type="OrthoDB" id="10254073at2759"/>
<feature type="binding site" evidence="10">
    <location>
        <position position="196"/>
    </location>
    <ligand>
        <name>substrate</name>
    </ligand>
</feature>
<evidence type="ECO:0000256" key="6">
    <source>
        <dbReference type="ARBA" id="ARBA00023004"/>
    </source>
</evidence>
<dbReference type="GO" id="GO:0046872">
    <property type="term" value="F:metal ion binding"/>
    <property type="evidence" value="ECO:0007669"/>
    <property type="project" value="UniProtKB-KW"/>
</dbReference>
<dbReference type="PRINTS" id="PR00789">
    <property type="entry name" value="OSIALOPTASE"/>
</dbReference>
<evidence type="ECO:0000313" key="14">
    <source>
        <dbReference type="Proteomes" id="UP000237144"/>
    </source>
</evidence>
<sequence length="448" mass="48059">MVTQRKPSPLPAPARPLLALGLEGSANKLGVGLILHSPPADADNATPTAIGDLATTSILSNIRHTYVTPPGEGFLPSDTARHHKRWAADVVDKALAEAEKTMNDVDVVCFTKGPGMGAPLQTVALVARTLALMYNKPLVGVNHCVGHIEMGRLITASPSPIVLYVSGGNTQVIAYSQQRYRIFGETLDIAVGNCLDRFARIIGLSNDPSPGANIEKEAKKGKRLLPIPYATKGMDIMLGGILHAAEAYTRDPRFRPDASGSGKPKPQQADAVTQEERRRRAEGEGPQAALQNIGLDAKKEKRQQRGGKEAASPSDGATAGGNTGFEVEEDIITPADLCFSLQETVFAMLVEITERAMAHAGGREVLIVGGVGCNARLQEMMEIMVGERGGSIFATDERFCIDNGIMIAHAGLLSYRMGYETPLENTSCTQRHDRGSFRTDEVLVNWRA</sequence>
<feature type="binding site" evidence="10">
    <location>
        <position position="164"/>
    </location>
    <ligand>
        <name>a divalent metal cation</name>
        <dbReference type="ChEBI" id="CHEBI:60240"/>
    </ligand>
</feature>
<keyword evidence="3 10" id="KW-0808">Transferase</keyword>
<comment type="caution">
    <text evidence="13">The sequence shown here is derived from an EMBL/GenBank/DDBJ whole genome shotgun (WGS) entry which is preliminary data.</text>
</comment>